<evidence type="ECO:0000313" key="1">
    <source>
        <dbReference type="EMBL" id="KKN11736.1"/>
    </source>
</evidence>
<gene>
    <name evidence="1" type="ORF">LCGC14_1023640</name>
</gene>
<feature type="non-terminal residue" evidence="1">
    <location>
        <position position="30"/>
    </location>
</feature>
<dbReference type="EMBL" id="LAZR01004105">
    <property type="protein sequence ID" value="KKN11736.1"/>
    <property type="molecule type" value="Genomic_DNA"/>
</dbReference>
<proteinExistence type="predicted"/>
<sequence length="30" mass="3167">MADTKLSALTELAATPADADEVYIRDVSEA</sequence>
<organism evidence="1">
    <name type="scientific">marine sediment metagenome</name>
    <dbReference type="NCBI Taxonomy" id="412755"/>
    <lineage>
        <taxon>unclassified sequences</taxon>
        <taxon>metagenomes</taxon>
        <taxon>ecological metagenomes</taxon>
    </lineage>
</organism>
<comment type="caution">
    <text evidence="1">The sequence shown here is derived from an EMBL/GenBank/DDBJ whole genome shotgun (WGS) entry which is preliminary data.</text>
</comment>
<protein>
    <submittedName>
        <fullName evidence="1">Uncharacterized protein</fullName>
    </submittedName>
</protein>
<accession>A0A0F9QER9</accession>
<dbReference type="AlphaFoldDB" id="A0A0F9QER9"/>
<reference evidence="1" key="1">
    <citation type="journal article" date="2015" name="Nature">
        <title>Complex archaea that bridge the gap between prokaryotes and eukaryotes.</title>
        <authorList>
            <person name="Spang A."/>
            <person name="Saw J.H."/>
            <person name="Jorgensen S.L."/>
            <person name="Zaremba-Niedzwiedzka K."/>
            <person name="Martijn J."/>
            <person name="Lind A.E."/>
            <person name="van Eijk R."/>
            <person name="Schleper C."/>
            <person name="Guy L."/>
            <person name="Ettema T.J."/>
        </authorList>
    </citation>
    <scope>NUCLEOTIDE SEQUENCE</scope>
</reference>
<name>A0A0F9QER9_9ZZZZ</name>